<sequence>MQFLALPSLRSSTDSTIQPISYDCLTCLYQTTPGCSNQHRPCLDNRCGPLCITKAYWEDAGKLTINNEKPSDPNASVHCLNDQDCAFNVVKSYTQRFAQDCNNDGVINDEDYVRIHHLGGYGCNGALNSDNERLINTCMNQKKNKNHYSFAGRTFKKE</sequence>
<comment type="caution">
    <text evidence="8">The sequence shown here is derived from an EMBL/GenBank/DDBJ whole genome shotgun (WGS) entry which is preliminary data.</text>
</comment>
<evidence type="ECO:0000313" key="8">
    <source>
        <dbReference type="EMBL" id="KAF7990481.1"/>
    </source>
</evidence>
<dbReference type="Pfam" id="PF05497">
    <property type="entry name" value="Destabilase"/>
    <property type="match status" value="1"/>
</dbReference>
<dbReference type="GO" id="GO:0031640">
    <property type="term" value="P:killing of cells of another organism"/>
    <property type="evidence" value="ECO:0007669"/>
    <property type="project" value="UniProtKB-KW"/>
</dbReference>
<evidence type="ECO:0000256" key="7">
    <source>
        <dbReference type="PIRSR" id="PIRSR608597-3"/>
    </source>
</evidence>
<dbReference type="CDD" id="cd16890">
    <property type="entry name" value="lyz_i"/>
    <property type="match status" value="1"/>
</dbReference>
<evidence type="ECO:0000256" key="5">
    <source>
        <dbReference type="ARBA" id="ARBA00022801"/>
    </source>
</evidence>
<dbReference type="OrthoDB" id="6337871at2759"/>
<dbReference type="InterPro" id="IPR018247">
    <property type="entry name" value="EF_Hand_1_Ca_BS"/>
</dbReference>
<organism evidence="8 9">
    <name type="scientific">Aphidius gifuensis</name>
    <name type="common">Parasitoid wasp</name>
    <dbReference type="NCBI Taxonomy" id="684658"/>
    <lineage>
        <taxon>Eukaryota</taxon>
        <taxon>Metazoa</taxon>
        <taxon>Ecdysozoa</taxon>
        <taxon>Arthropoda</taxon>
        <taxon>Hexapoda</taxon>
        <taxon>Insecta</taxon>
        <taxon>Pterygota</taxon>
        <taxon>Neoptera</taxon>
        <taxon>Endopterygota</taxon>
        <taxon>Hymenoptera</taxon>
        <taxon>Apocrita</taxon>
        <taxon>Ichneumonoidea</taxon>
        <taxon>Braconidae</taxon>
        <taxon>Aphidiinae</taxon>
        <taxon>Aphidius</taxon>
    </lineage>
</organism>
<evidence type="ECO:0000256" key="3">
    <source>
        <dbReference type="ARBA" id="ARBA00022529"/>
    </source>
</evidence>
<dbReference type="PROSITE" id="PS00018">
    <property type="entry name" value="EF_HAND_1"/>
    <property type="match status" value="1"/>
</dbReference>
<keyword evidence="7" id="KW-1015">Disulfide bond</keyword>
<keyword evidence="4" id="KW-0081">Bacteriolytic enzyme</keyword>
<keyword evidence="9" id="KW-1185">Reference proteome</keyword>
<dbReference type="GO" id="GO:0042742">
    <property type="term" value="P:defense response to bacterium"/>
    <property type="evidence" value="ECO:0007669"/>
    <property type="project" value="UniProtKB-KW"/>
</dbReference>
<keyword evidence="6" id="KW-0326">Glycosidase</keyword>
<evidence type="ECO:0000313" key="9">
    <source>
        <dbReference type="Proteomes" id="UP000639338"/>
    </source>
</evidence>
<evidence type="ECO:0000256" key="2">
    <source>
        <dbReference type="ARBA" id="ARBA00012732"/>
    </source>
</evidence>
<accession>A0A834XTF5</accession>
<protein>
    <recommendedName>
        <fullName evidence="2">lysozyme</fullName>
        <ecNumber evidence="2">3.2.1.17</ecNumber>
    </recommendedName>
</protein>
<evidence type="ECO:0000256" key="4">
    <source>
        <dbReference type="ARBA" id="ARBA00022638"/>
    </source>
</evidence>
<dbReference type="Proteomes" id="UP000639338">
    <property type="component" value="Unassembled WGS sequence"/>
</dbReference>
<gene>
    <name evidence="8" type="ORF">HCN44_000286</name>
</gene>
<name>A0A834XTF5_APHGI</name>
<dbReference type="Gene3D" id="1.10.530.10">
    <property type="match status" value="1"/>
</dbReference>
<dbReference type="PANTHER" id="PTHR11195">
    <property type="entry name" value="DESTABILASE-RELATED"/>
    <property type="match status" value="1"/>
</dbReference>
<keyword evidence="3" id="KW-0929">Antimicrobial</keyword>
<comment type="catalytic activity">
    <reaction evidence="1">
        <text>Hydrolysis of (1-&gt;4)-beta-linkages between N-acetylmuramic acid and N-acetyl-D-glucosamine residues in a peptidoglycan and between N-acetyl-D-glucosamine residues in chitodextrins.</text>
        <dbReference type="EC" id="3.2.1.17"/>
    </reaction>
</comment>
<dbReference type="PANTHER" id="PTHR11195:SF22">
    <property type="entry name" value="LYSOZYME"/>
    <property type="match status" value="1"/>
</dbReference>
<dbReference type="EC" id="3.2.1.17" evidence="2"/>
<proteinExistence type="predicted"/>
<dbReference type="AlphaFoldDB" id="A0A834XTF5"/>
<evidence type="ECO:0000256" key="6">
    <source>
        <dbReference type="ARBA" id="ARBA00023295"/>
    </source>
</evidence>
<dbReference type="EMBL" id="JACMRX010000004">
    <property type="protein sequence ID" value="KAF7990481.1"/>
    <property type="molecule type" value="Genomic_DNA"/>
</dbReference>
<reference evidence="8 9" key="1">
    <citation type="submission" date="2020-08" db="EMBL/GenBank/DDBJ databases">
        <title>Aphidius gifuensis genome sequencing and assembly.</title>
        <authorList>
            <person name="Du Z."/>
        </authorList>
    </citation>
    <scope>NUCLEOTIDE SEQUENCE [LARGE SCALE GENOMIC DNA]</scope>
    <source>
        <strain evidence="8">YNYX2018</strain>
        <tissue evidence="8">Adults</tissue>
    </source>
</reference>
<dbReference type="InterPro" id="IPR008597">
    <property type="entry name" value="Invert_lysozyme"/>
</dbReference>
<dbReference type="PROSITE" id="PS51909">
    <property type="entry name" value="LYSOZYME_I"/>
    <property type="match status" value="1"/>
</dbReference>
<feature type="disulfide bond" evidence="7">
    <location>
        <begin position="79"/>
        <end position="85"/>
    </location>
</feature>
<keyword evidence="5" id="KW-0378">Hydrolase</keyword>
<dbReference type="GO" id="GO:0003796">
    <property type="term" value="F:lysozyme activity"/>
    <property type="evidence" value="ECO:0007669"/>
    <property type="project" value="UniProtKB-EC"/>
</dbReference>
<evidence type="ECO:0000256" key="1">
    <source>
        <dbReference type="ARBA" id="ARBA00000632"/>
    </source>
</evidence>